<name>A0A0N4UK57_DRAME</name>
<dbReference type="Proteomes" id="UP000038040">
    <property type="component" value="Unplaced"/>
</dbReference>
<dbReference type="STRING" id="318479.A0A0N4UK57"/>
<dbReference type="OrthoDB" id="5810293at2759"/>
<protein>
    <submittedName>
        <fullName evidence="1 4">Uncharacterized protein</fullName>
    </submittedName>
</protein>
<keyword evidence="3" id="KW-1185">Reference proteome</keyword>
<proteinExistence type="predicted"/>
<evidence type="ECO:0000313" key="1">
    <source>
        <dbReference type="EMBL" id="VDN52236.1"/>
    </source>
</evidence>
<organism evidence="2 4">
    <name type="scientific">Dracunculus medinensis</name>
    <name type="common">Guinea worm</name>
    <dbReference type="NCBI Taxonomy" id="318479"/>
    <lineage>
        <taxon>Eukaryota</taxon>
        <taxon>Metazoa</taxon>
        <taxon>Ecdysozoa</taxon>
        <taxon>Nematoda</taxon>
        <taxon>Chromadorea</taxon>
        <taxon>Rhabditida</taxon>
        <taxon>Spirurina</taxon>
        <taxon>Dracunculoidea</taxon>
        <taxon>Dracunculidae</taxon>
        <taxon>Dracunculus</taxon>
    </lineage>
</organism>
<accession>A0A0N4UK57</accession>
<dbReference type="EMBL" id="UYYG01000050">
    <property type="protein sequence ID" value="VDN52236.1"/>
    <property type="molecule type" value="Genomic_DNA"/>
</dbReference>
<evidence type="ECO:0000313" key="2">
    <source>
        <dbReference type="Proteomes" id="UP000038040"/>
    </source>
</evidence>
<reference evidence="1 3" key="2">
    <citation type="submission" date="2018-11" db="EMBL/GenBank/DDBJ databases">
        <authorList>
            <consortium name="Pathogen Informatics"/>
        </authorList>
    </citation>
    <scope>NUCLEOTIDE SEQUENCE [LARGE SCALE GENOMIC DNA]</scope>
</reference>
<dbReference type="WBParaSite" id="DME_0000808401-mRNA-1">
    <property type="protein sequence ID" value="DME_0000808401-mRNA-1"/>
    <property type="gene ID" value="DME_0000808401"/>
</dbReference>
<reference evidence="4" key="1">
    <citation type="submission" date="2017-02" db="UniProtKB">
        <authorList>
            <consortium name="WormBaseParasite"/>
        </authorList>
    </citation>
    <scope>IDENTIFICATION</scope>
</reference>
<evidence type="ECO:0000313" key="3">
    <source>
        <dbReference type="Proteomes" id="UP000274756"/>
    </source>
</evidence>
<dbReference type="AlphaFoldDB" id="A0A0N4UK57"/>
<sequence length="214" mass="24585">MIIIFLSGFFDELQIDEDGNPICIICDEKLKNEREWAEHVEIERSKLIKNINQLKEQKSNYNCIANSSGDHNRRKREFELMRIRANQQKRLAAKNMPNREIKSWNISTTSSDGPSSCSAIINKSDETDGSINTGNYCKSCERYHEYLIISNAFEEARCQECFFKFRAQTGALPLTITTLPTERASSVSHCETEDKHSPQSALALIVENKRPRFD</sequence>
<dbReference type="Proteomes" id="UP000274756">
    <property type="component" value="Unassembled WGS sequence"/>
</dbReference>
<gene>
    <name evidence="1" type="ORF">DME_LOCUS2209</name>
</gene>
<evidence type="ECO:0000313" key="4">
    <source>
        <dbReference type="WBParaSite" id="DME_0000808401-mRNA-1"/>
    </source>
</evidence>